<proteinExistence type="predicted"/>
<accession>A0ABU8RNE3</accession>
<feature type="domain" description="RES" evidence="1">
    <location>
        <begin position="51"/>
        <end position="179"/>
    </location>
</feature>
<dbReference type="InterPro" id="IPR014914">
    <property type="entry name" value="RES_dom"/>
</dbReference>
<dbReference type="EMBL" id="JBBIAA010000025">
    <property type="protein sequence ID" value="MEJ5946543.1"/>
    <property type="molecule type" value="Genomic_DNA"/>
</dbReference>
<protein>
    <submittedName>
        <fullName evidence="2">RES family NAD+ phosphorylase</fullName>
    </submittedName>
</protein>
<evidence type="ECO:0000313" key="2">
    <source>
        <dbReference type="EMBL" id="MEJ5946543.1"/>
    </source>
</evidence>
<dbReference type="Pfam" id="PF08808">
    <property type="entry name" value="RES"/>
    <property type="match status" value="1"/>
</dbReference>
<name>A0ABU8RNE3_9ACTN</name>
<dbReference type="SMART" id="SM00953">
    <property type="entry name" value="RES"/>
    <property type="match status" value="1"/>
</dbReference>
<comment type="caution">
    <text evidence="2">The sequence shown here is derived from an EMBL/GenBank/DDBJ whole genome shotgun (WGS) entry which is preliminary data.</text>
</comment>
<dbReference type="Proteomes" id="UP001387100">
    <property type="component" value="Unassembled WGS sequence"/>
</dbReference>
<keyword evidence="3" id="KW-1185">Reference proteome</keyword>
<evidence type="ECO:0000313" key="3">
    <source>
        <dbReference type="Proteomes" id="UP001387100"/>
    </source>
</evidence>
<evidence type="ECO:0000259" key="1">
    <source>
        <dbReference type="SMART" id="SM00953"/>
    </source>
</evidence>
<reference evidence="2 3" key="1">
    <citation type="journal article" date="2017" name="Int. J. Syst. Evol. Microbiol.">
        <title>Pseudokineococcus basanitobsidens sp. nov., isolated from volcanic rock.</title>
        <authorList>
            <person name="Lee D.W."/>
            <person name="Park M.Y."/>
            <person name="Kim J.J."/>
            <person name="Kim B.S."/>
        </authorList>
    </citation>
    <scope>NUCLEOTIDE SEQUENCE [LARGE SCALE GENOMIC DNA]</scope>
    <source>
        <strain evidence="2 3">DSM 103726</strain>
    </source>
</reference>
<sequence>MSGLPWPPAAADLRERGCTNRLLPVGTTLWRVHATVGPYVLPWDRARTYGPVDRFDPHPLPVGDDSGVGVLYTALSVRTCLAEVFQDSRVVMTEQRPYATSWPTTRDLDLVDLTGTAALLLGAADAIGADRRRARTQAWARALLEAFPAVDGFWHRSAMDGGDCVCLVSCVASGALDAVPPRPAFSLPLTHRSMADVVDVAASEIGYLVV</sequence>
<organism evidence="2 3">
    <name type="scientific">Pseudokineococcus basanitobsidens</name>
    <dbReference type="NCBI Taxonomy" id="1926649"/>
    <lineage>
        <taxon>Bacteria</taxon>
        <taxon>Bacillati</taxon>
        <taxon>Actinomycetota</taxon>
        <taxon>Actinomycetes</taxon>
        <taxon>Kineosporiales</taxon>
        <taxon>Kineosporiaceae</taxon>
        <taxon>Pseudokineococcus</taxon>
    </lineage>
</organism>
<gene>
    <name evidence="2" type="ORF">WDZ17_14695</name>
</gene>